<dbReference type="PANTHER" id="PTHR33217">
    <property type="entry name" value="TRANSPOSASE FOR INSERTION SEQUENCE ELEMENT IS1081"/>
    <property type="match status" value="1"/>
</dbReference>
<reference evidence="8 9" key="1">
    <citation type="submission" date="2017-08" db="EMBL/GenBank/DDBJ databases">
        <title>Burning lignite coal seam in the remote Altai Mountains harbors a hydrogen-driven thermophilic microbial community.</title>
        <authorList>
            <person name="Kadnikov V.V."/>
            <person name="Mardanov A.V."/>
            <person name="Ivasenko D."/>
            <person name="Beletsky A.V."/>
            <person name="Karnachuk O.V."/>
            <person name="Ravin N.V."/>
        </authorList>
    </citation>
    <scope>NUCLEOTIDE SEQUENCE [LARGE SCALE GENOMIC DNA]</scope>
    <source>
        <strain evidence="8">AL33</strain>
    </source>
</reference>
<dbReference type="GO" id="GO:0004803">
    <property type="term" value="F:transposase activity"/>
    <property type="evidence" value="ECO:0007669"/>
    <property type="project" value="UniProtKB-UniRule"/>
</dbReference>
<proteinExistence type="inferred from homology"/>
<evidence type="ECO:0000256" key="1">
    <source>
        <dbReference type="ARBA" id="ARBA00002190"/>
    </source>
</evidence>
<comment type="function">
    <text evidence="1 6">Required for the transposition of the insertion element.</text>
</comment>
<comment type="caution">
    <text evidence="8">The sequence shown here is derived from an EMBL/GenBank/DDBJ whole genome shotgun (WGS) entry which is preliminary data.</text>
</comment>
<keyword evidence="3 6" id="KW-0815">Transposition</keyword>
<sequence length="127" mass="13897">MVAIGVKAGGEREGLGFDVEAQVAALLEEAEEDVLADMAFPPEHGRRIHSTNVLERLNRELARRFDVVGVFPDGAAALRLLGAVLEEQQEEWMASRKDFSSESMTRRTPAPGSFSEAATLKEGVHDF</sequence>
<organism evidence="8 9">
    <name type="scientific">Hydrogenibacillus schlegelii</name>
    <name type="common">Bacillus schlegelii</name>
    <dbReference type="NCBI Taxonomy" id="1484"/>
    <lineage>
        <taxon>Bacteria</taxon>
        <taxon>Bacillati</taxon>
        <taxon>Bacillota</taxon>
        <taxon>Bacilli</taxon>
        <taxon>Bacillales</taxon>
        <taxon>Bacillales Family X. Incertae Sedis</taxon>
        <taxon>Hydrogenibacillus</taxon>
    </lineage>
</organism>
<comment type="similarity">
    <text evidence="2 6">Belongs to the transposase mutator family.</text>
</comment>
<keyword evidence="5 6" id="KW-0233">DNA recombination</keyword>
<evidence type="ECO:0000256" key="3">
    <source>
        <dbReference type="ARBA" id="ARBA00022578"/>
    </source>
</evidence>
<evidence type="ECO:0000256" key="7">
    <source>
        <dbReference type="SAM" id="MobiDB-lite"/>
    </source>
</evidence>
<evidence type="ECO:0000313" key="9">
    <source>
        <dbReference type="Proteomes" id="UP000244180"/>
    </source>
</evidence>
<dbReference type="AlphaFoldDB" id="A0A2T5G3R1"/>
<dbReference type="Proteomes" id="UP000244180">
    <property type="component" value="Unassembled WGS sequence"/>
</dbReference>
<feature type="region of interest" description="Disordered" evidence="7">
    <location>
        <begin position="94"/>
        <end position="119"/>
    </location>
</feature>
<dbReference type="EMBL" id="PEBV01000070">
    <property type="protein sequence ID" value="PTQ50823.1"/>
    <property type="molecule type" value="Genomic_DNA"/>
</dbReference>
<dbReference type="GO" id="GO:0006313">
    <property type="term" value="P:DNA transposition"/>
    <property type="evidence" value="ECO:0007669"/>
    <property type="project" value="UniProtKB-UniRule"/>
</dbReference>
<dbReference type="InterPro" id="IPR001207">
    <property type="entry name" value="Transposase_mutator"/>
</dbReference>
<name>A0A2T5G3R1_HYDSH</name>
<accession>A0A2T5G3R1</accession>
<evidence type="ECO:0000256" key="2">
    <source>
        <dbReference type="ARBA" id="ARBA00010961"/>
    </source>
</evidence>
<gene>
    <name evidence="8" type="ORF">HSCHL_2552</name>
</gene>
<evidence type="ECO:0000256" key="4">
    <source>
        <dbReference type="ARBA" id="ARBA00023125"/>
    </source>
</evidence>
<dbReference type="PANTHER" id="PTHR33217:SF7">
    <property type="entry name" value="TRANSPOSASE FOR INSERTION SEQUENCE ELEMENT IS1081"/>
    <property type="match status" value="1"/>
</dbReference>
<evidence type="ECO:0000256" key="5">
    <source>
        <dbReference type="ARBA" id="ARBA00023172"/>
    </source>
</evidence>
<keyword evidence="6" id="KW-0814">Transposable element</keyword>
<evidence type="ECO:0000313" key="8">
    <source>
        <dbReference type="EMBL" id="PTQ50823.1"/>
    </source>
</evidence>
<dbReference type="Pfam" id="PF00872">
    <property type="entry name" value="Transposase_mut"/>
    <property type="match status" value="1"/>
</dbReference>
<evidence type="ECO:0000256" key="6">
    <source>
        <dbReference type="RuleBase" id="RU365089"/>
    </source>
</evidence>
<dbReference type="GO" id="GO:0003677">
    <property type="term" value="F:DNA binding"/>
    <property type="evidence" value="ECO:0007669"/>
    <property type="project" value="UniProtKB-UniRule"/>
</dbReference>
<keyword evidence="4 6" id="KW-0238">DNA-binding</keyword>
<protein>
    <recommendedName>
        <fullName evidence="6">Mutator family transposase</fullName>
    </recommendedName>
</protein>